<evidence type="ECO:0000313" key="2">
    <source>
        <dbReference type="EMBL" id="KAA0974772.1"/>
    </source>
</evidence>
<feature type="signal peptide" evidence="1">
    <location>
        <begin position="1"/>
        <end position="26"/>
    </location>
</feature>
<sequence>MKFRVFAAVAAASALTVTLGVAPAQAHNNKRHHHPPAITNVKILAEGLGGPLKVAFGPHGNILVAESMAGMITSVSPSGKKKTLVSAPGKEIVGLSYARGTTNYFENAGSDGSEPAPGLTPALLKKIDHRGKTRTVTDMSRFEKEHDPDGKTVYGVRDVSKSCLAQSPELQSKGELYSHPYSSVPARNGLYVGDSGANAILHVNNHGKVSLVKTVPAEPILITKAVQTAGAEAGMDIPDCMLGHKYWAQPVPTDITIKGSWLYYTVLPGVPGESMSVGKVYKMSLHSKKTYTVATGLNAPTGIALDSKGSVYVAQLFGEGVAKIVRGKAVTVLPAVMASDVAIHGHRLIASSEALMPSGKLVTARIR</sequence>
<dbReference type="Gene3D" id="2.120.10.30">
    <property type="entry name" value="TolB, C-terminal domain"/>
    <property type="match status" value="1"/>
</dbReference>
<organism evidence="2 3">
    <name type="scientific">Paeniglutamicibacter gangotriensis</name>
    <dbReference type="NCBI Taxonomy" id="254787"/>
    <lineage>
        <taxon>Bacteria</taxon>
        <taxon>Bacillati</taxon>
        <taxon>Actinomycetota</taxon>
        <taxon>Actinomycetes</taxon>
        <taxon>Micrococcales</taxon>
        <taxon>Micrococcaceae</taxon>
        <taxon>Paeniglutamicibacter</taxon>
    </lineage>
</organism>
<keyword evidence="1" id="KW-0732">Signal</keyword>
<feature type="chain" id="PRO_5022796565" evidence="1">
    <location>
        <begin position="27"/>
        <end position="367"/>
    </location>
</feature>
<dbReference type="InterPro" id="IPR048031">
    <property type="entry name" value="ScyD/ScyE-like"/>
</dbReference>
<dbReference type="OrthoDB" id="928769at2"/>
<dbReference type="NCBIfam" id="NF033206">
    <property type="entry name" value="ScyE_fam"/>
    <property type="match status" value="1"/>
</dbReference>
<evidence type="ECO:0000313" key="3">
    <source>
        <dbReference type="Proteomes" id="UP000323856"/>
    </source>
</evidence>
<dbReference type="AlphaFoldDB" id="A0A5B0E8X8"/>
<protein>
    <submittedName>
        <fullName evidence="2">ScyD/ScyE family protein</fullName>
    </submittedName>
</protein>
<dbReference type="PANTHER" id="PTHR40274:SF3">
    <property type="entry name" value="VIRGINIAMYCIN B LYASE"/>
    <property type="match status" value="1"/>
</dbReference>
<proteinExistence type="predicted"/>
<dbReference type="InterPro" id="IPR011042">
    <property type="entry name" value="6-blade_b-propeller_TolB-like"/>
</dbReference>
<reference evidence="2 3" key="1">
    <citation type="submission" date="2019-07" db="EMBL/GenBank/DDBJ databases">
        <title>Analysis of the biochemical properties, biological activity and biotechnological potential of siderophores and biosurfactants produced by Antarctic psychrotolerant bacteria.</title>
        <authorList>
            <person name="Styczynski M."/>
            <person name="Krucon T."/>
            <person name="Decewicz P."/>
            <person name="Dziewit L."/>
        </authorList>
    </citation>
    <scope>NUCLEOTIDE SEQUENCE [LARGE SCALE GENOMIC DNA]</scope>
    <source>
        <strain evidence="2 3">ANT_H27</strain>
    </source>
</reference>
<dbReference type="EMBL" id="VOBL01000017">
    <property type="protein sequence ID" value="KAA0974772.1"/>
    <property type="molecule type" value="Genomic_DNA"/>
</dbReference>
<dbReference type="PANTHER" id="PTHR40274">
    <property type="entry name" value="VIRGINIAMYCIN B LYASE"/>
    <property type="match status" value="1"/>
</dbReference>
<name>A0A5B0E8X8_9MICC</name>
<dbReference type="SUPFAM" id="SSF63825">
    <property type="entry name" value="YWTD domain"/>
    <property type="match status" value="1"/>
</dbReference>
<gene>
    <name evidence="2" type="ORF">FQ154_14870</name>
</gene>
<dbReference type="Proteomes" id="UP000323856">
    <property type="component" value="Unassembled WGS sequence"/>
</dbReference>
<comment type="caution">
    <text evidence="2">The sequence shown here is derived from an EMBL/GenBank/DDBJ whole genome shotgun (WGS) entry which is preliminary data.</text>
</comment>
<evidence type="ECO:0000256" key="1">
    <source>
        <dbReference type="SAM" id="SignalP"/>
    </source>
</evidence>
<accession>A0A5B0E8X8</accession>
<dbReference type="RefSeq" id="WP_149620312.1">
    <property type="nucleotide sequence ID" value="NZ_VOBL01000017.1"/>
</dbReference>
<dbReference type="InterPro" id="IPR051344">
    <property type="entry name" value="Vgb"/>
</dbReference>